<dbReference type="AlphaFoldDB" id="A0A4U6U3Z7"/>
<reference evidence="2" key="1">
    <citation type="submission" date="2019-03" db="EMBL/GenBank/DDBJ databases">
        <title>WGS assembly of Setaria viridis.</title>
        <authorList>
            <person name="Huang P."/>
            <person name="Jenkins J."/>
            <person name="Grimwood J."/>
            <person name="Barry K."/>
            <person name="Healey A."/>
            <person name="Mamidi S."/>
            <person name="Sreedasyam A."/>
            <person name="Shu S."/>
            <person name="Feldman M."/>
            <person name="Wu J."/>
            <person name="Yu Y."/>
            <person name="Chen C."/>
            <person name="Johnson J."/>
            <person name="Rokhsar D."/>
            <person name="Baxter I."/>
            <person name="Schmutz J."/>
            <person name="Brutnell T."/>
            <person name="Kellogg E."/>
        </authorList>
    </citation>
    <scope>NUCLEOTIDE SEQUENCE [LARGE SCALE GENOMIC DNA]</scope>
</reference>
<feature type="region of interest" description="Disordered" evidence="1">
    <location>
        <begin position="8"/>
        <end position="145"/>
    </location>
</feature>
<keyword evidence="3" id="KW-1185">Reference proteome</keyword>
<proteinExistence type="predicted"/>
<evidence type="ECO:0000313" key="2">
    <source>
        <dbReference type="EMBL" id="TKW09622.1"/>
    </source>
</evidence>
<gene>
    <name evidence="2" type="ORF">SEVIR_6G115250v2</name>
</gene>
<dbReference type="EMBL" id="CM016557">
    <property type="protein sequence ID" value="TKW09622.1"/>
    <property type="molecule type" value="Genomic_DNA"/>
</dbReference>
<dbReference type="OMA" id="WGATMAI"/>
<organism evidence="2 3">
    <name type="scientific">Setaria viridis</name>
    <name type="common">Green bristlegrass</name>
    <name type="synonym">Setaria italica subsp. viridis</name>
    <dbReference type="NCBI Taxonomy" id="4556"/>
    <lineage>
        <taxon>Eukaryota</taxon>
        <taxon>Viridiplantae</taxon>
        <taxon>Streptophyta</taxon>
        <taxon>Embryophyta</taxon>
        <taxon>Tracheophyta</taxon>
        <taxon>Spermatophyta</taxon>
        <taxon>Magnoliopsida</taxon>
        <taxon>Liliopsida</taxon>
        <taxon>Poales</taxon>
        <taxon>Poaceae</taxon>
        <taxon>PACMAD clade</taxon>
        <taxon>Panicoideae</taxon>
        <taxon>Panicodae</taxon>
        <taxon>Paniceae</taxon>
        <taxon>Cenchrinae</taxon>
        <taxon>Setaria</taxon>
    </lineage>
</organism>
<feature type="compositionally biased region" description="Pro residues" evidence="1">
    <location>
        <begin position="113"/>
        <end position="123"/>
    </location>
</feature>
<name>A0A4U6U3Z7_SETVI</name>
<evidence type="ECO:0000256" key="1">
    <source>
        <dbReference type="SAM" id="MobiDB-lite"/>
    </source>
</evidence>
<dbReference type="Gramene" id="TKW09622">
    <property type="protein sequence ID" value="TKW09622"/>
    <property type="gene ID" value="SEVIR_6G115250v2"/>
</dbReference>
<feature type="compositionally biased region" description="Pro residues" evidence="1">
    <location>
        <begin position="89"/>
        <end position="102"/>
    </location>
</feature>
<feature type="compositionally biased region" description="Low complexity" evidence="1">
    <location>
        <begin position="11"/>
        <end position="36"/>
    </location>
</feature>
<sequence>MFHCILPSILPSPAARAPPVTAPVAGRPRRPASPVATRSPLPVAAPVAGRPRRPSSPHRPATPVAAPVAGLPHRPPPGVARRRPRGRPASPPRHPSPPPWPAGPAACRRPSRHPLPSPPPTLPPVEGLPCAAQCSGRKGRRRWDREDDKWSLNWGATMAIHTEIDLFWS</sequence>
<evidence type="ECO:0000313" key="3">
    <source>
        <dbReference type="Proteomes" id="UP000298652"/>
    </source>
</evidence>
<dbReference type="Proteomes" id="UP000298652">
    <property type="component" value="Chromosome 6"/>
</dbReference>
<protein>
    <submittedName>
        <fullName evidence="2">Uncharacterized protein</fullName>
    </submittedName>
</protein>
<accession>A0A4U6U3Z7</accession>
<dbReference type="PRINTS" id="PR01217">
    <property type="entry name" value="PRICHEXTENSN"/>
</dbReference>